<dbReference type="PROSITE" id="PS00636">
    <property type="entry name" value="DNAJ_1"/>
    <property type="match status" value="1"/>
</dbReference>
<keyword evidence="7 11" id="KW-0143">Chaperone</keyword>
<comment type="subunit">
    <text evidence="11">Homodimer.</text>
</comment>
<reference evidence="15 16" key="1">
    <citation type="journal article" date="2011" name="Stand. Genomic Sci.">
        <title>Complete genome sequence of the acetate-degrading sulfate reducer Desulfobacca acetoxidans type strain (ASRB2).</title>
        <authorList>
            <person name="Goker M."/>
            <person name="Teshima H."/>
            <person name="Lapidus A."/>
            <person name="Nolan M."/>
            <person name="Lucas S."/>
            <person name="Hammon N."/>
            <person name="Deshpande S."/>
            <person name="Cheng J.F."/>
            <person name="Tapia R."/>
            <person name="Han C."/>
            <person name="Goodwin L."/>
            <person name="Pitluck S."/>
            <person name="Huntemann M."/>
            <person name="Liolios K."/>
            <person name="Ivanova N."/>
            <person name="Pagani I."/>
            <person name="Mavromatis K."/>
            <person name="Ovchinikova G."/>
            <person name="Pati A."/>
            <person name="Chen A."/>
            <person name="Palaniappan K."/>
            <person name="Land M."/>
            <person name="Hauser L."/>
            <person name="Brambilla E.M."/>
            <person name="Rohde M."/>
            <person name="Spring S."/>
            <person name="Detter J.C."/>
            <person name="Woyke T."/>
            <person name="Bristow J."/>
            <person name="Eisen J.A."/>
            <person name="Markowitz V."/>
            <person name="Hugenholtz P."/>
            <person name="Kyrpides N.C."/>
            <person name="Klenk H.P."/>
        </authorList>
    </citation>
    <scope>NUCLEOTIDE SEQUENCE [LARGE SCALE GENOMIC DNA]</scope>
    <source>
        <strain evidence="16">ATCC 700848 / DSM 11109 / ASRB2</strain>
    </source>
</reference>
<keyword evidence="2 11" id="KW-0479">Metal-binding</keyword>
<comment type="function">
    <text evidence="8 11">Participates actively in the response to hyperosmotic and heat shock by preventing the aggregation of stress-denatured proteins and by disaggregating proteins, also in an autonomous, DnaK-independent fashion. Unfolded proteins bind initially to DnaJ; upon interaction with the DnaJ-bound protein, DnaK hydrolyzes its bound ATP, resulting in the formation of a stable complex. GrpE releases ADP from DnaK; ATP binding to DnaK triggers the release of the substrate protein, thus completing the reaction cycle. Several rounds of ATP-dependent interactions between DnaJ, DnaK and GrpE are required for fully efficient folding. Also involved, together with DnaK and GrpE, in the DNA replication of plasmids through activation of initiation proteins.</text>
</comment>
<gene>
    <name evidence="11" type="primary">dnaJ</name>
    <name evidence="15" type="ordered locus">Desac_2357</name>
</gene>
<feature type="repeat" description="CXXCXGXG motif" evidence="11">
    <location>
        <begin position="147"/>
        <end position="154"/>
    </location>
</feature>
<keyword evidence="4 11" id="KW-0863">Zinc-finger</keyword>
<evidence type="ECO:0000256" key="9">
    <source>
        <dbReference type="ARBA" id="ARBA00061004"/>
    </source>
</evidence>
<dbReference type="SUPFAM" id="SSF49493">
    <property type="entry name" value="HSP40/DnaJ peptide-binding domain"/>
    <property type="match status" value="2"/>
</dbReference>
<evidence type="ECO:0000256" key="11">
    <source>
        <dbReference type="HAMAP-Rule" id="MF_01152"/>
    </source>
</evidence>
<evidence type="ECO:0000256" key="7">
    <source>
        <dbReference type="ARBA" id="ARBA00023186"/>
    </source>
</evidence>
<name>F2NFR0_DESAR</name>
<evidence type="ECO:0000256" key="6">
    <source>
        <dbReference type="ARBA" id="ARBA00023016"/>
    </source>
</evidence>
<dbReference type="GO" id="GO:0005524">
    <property type="term" value="F:ATP binding"/>
    <property type="evidence" value="ECO:0007669"/>
    <property type="project" value="InterPro"/>
</dbReference>
<dbReference type="PRINTS" id="PR00625">
    <property type="entry name" value="JDOMAIN"/>
</dbReference>
<protein>
    <recommendedName>
        <fullName evidence="10 11">Chaperone protein DnaJ</fullName>
    </recommendedName>
</protein>
<dbReference type="STRING" id="880072.Desac_2357"/>
<feature type="zinc finger region" description="CR-type" evidence="12">
    <location>
        <begin position="134"/>
        <end position="212"/>
    </location>
</feature>
<dbReference type="Pfam" id="PF01556">
    <property type="entry name" value="DnaJ_C"/>
    <property type="match status" value="1"/>
</dbReference>
<dbReference type="CDD" id="cd06257">
    <property type="entry name" value="DnaJ"/>
    <property type="match status" value="1"/>
</dbReference>
<evidence type="ECO:0000256" key="12">
    <source>
        <dbReference type="PROSITE-ProRule" id="PRU00546"/>
    </source>
</evidence>
<dbReference type="InterPro" id="IPR002939">
    <property type="entry name" value="DnaJ_C"/>
</dbReference>
<evidence type="ECO:0000259" key="14">
    <source>
        <dbReference type="PROSITE" id="PS51188"/>
    </source>
</evidence>
<proteinExistence type="inferred from homology"/>
<dbReference type="InterPro" id="IPR008971">
    <property type="entry name" value="HSP40/DnaJ_pept-bd"/>
</dbReference>
<evidence type="ECO:0000256" key="8">
    <source>
        <dbReference type="ARBA" id="ARBA00053423"/>
    </source>
</evidence>
<evidence type="ECO:0000256" key="5">
    <source>
        <dbReference type="ARBA" id="ARBA00022833"/>
    </source>
</evidence>
<dbReference type="AlphaFoldDB" id="F2NFR0"/>
<dbReference type="HOGENOM" id="CLU_017633_0_7_7"/>
<evidence type="ECO:0000256" key="2">
    <source>
        <dbReference type="ARBA" id="ARBA00022723"/>
    </source>
</evidence>
<evidence type="ECO:0000313" key="16">
    <source>
        <dbReference type="Proteomes" id="UP000000483"/>
    </source>
</evidence>
<feature type="binding site" evidence="11">
    <location>
        <position position="200"/>
    </location>
    <ligand>
        <name>Zn(2+)</name>
        <dbReference type="ChEBI" id="CHEBI:29105"/>
        <label>1</label>
    </ligand>
</feature>
<keyword evidence="11" id="KW-0963">Cytoplasm</keyword>
<feature type="domain" description="J" evidence="13">
    <location>
        <begin position="7"/>
        <end position="72"/>
    </location>
</feature>
<evidence type="ECO:0000313" key="15">
    <source>
        <dbReference type="EMBL" id="AEB10179.1"/>
    </source>
</evidence>
<dbReference type="OrthoDB" id="9779889at2"/>
<dbReference type="CDD" id="cd10747">
    <property type="entry name" value="DnaJ_C"/>
    <property type="match status" value="1"/>
</dbReference>
<dbReference type="SUPFAM" id="SSF57938">
    <property type="entry name" value="DnaJ/Hsp40 cysteine-rich domain"/>
    <property type="match status" value="1"/>
</dbReference>
<dbReference type="PANTHER" id="PTHR43096:SF10">
    <property type="entry name" value="CHAPERONE PROTEIN DNAJ A6, CHLOROPLASTIC"/>
    <property type="match status" value="1"/>
</dbReference>
<feature type="binding site" evidence="11">
    <location>
        <position position="167"/>
    </location>
    <ligand>
        <name>Zn(2+)</name>
        <dbReference type="ChEBI" id="CHEBI:29105"/>
        <label>2</label>
    </ligand>
</feature>
<feature type="binding site" evidence="11">
    <location>
        <position position="150"/>
    </location>
    <ligand>
        <name>Zn(2+)</name>
        <dbReference type="ChEBI" id="CHEBI:29105"/>
        <label>1</label>
    </ligand>
</feature>
<reference evidence="16" key="2">
    <citation type="submission" date="2011-03" db="EMBL/GenBank/DDBJ databases">
        <title>The complete genome of Desulfobacca acetoxidans DSM 11109.</title>
        <authorList>
            <consortium name="US DOE Joint Genome Institute (JGI-PGF)"/>
            <person name="Lucas S."/>
            <person name="Copeland A."/>
            <person name="Lapidus A."/>
            <person name="Bruce D."/>
            <person name="Goodwin L."/>
            <person name="Pitluck S."/>
            <person name="Peters L."/>
            <person name="Kyrpides N."/>
            <person name="Mavromatis K."/>
            <person name="Ivanova N."/>
            <person name="Ovchinnikova G."/>
            <person name="Teshima H."/>
            <person name="Detter J.C."/>
            <person name="Han C."/>
            <person name="Land M."/>
            <person name="Hauser L."/>
            <person name="Markowitz V."/>
            <person name="Cheng J.-F."/>
            <person name="Hugenholtz P."/>
            <person name="Woyke T."/>
            <person name="Wu D."/>
            <person name="Spring S."/>
            <person name="Schueler E."/>
            <person name="Brambilla E."/>
            <person name="Klenk H.-P."/>
            <person name="Eisen J.A."/>
        </authorList>
    </citation>
    <scope>NUCLEOTIDE SEQUENCE [LARGE SCALE GENOMIC DNA]</scope>
    <source>
        <strain evidence="16">ATCC 700848 / DSM 11109 / ASRB2</strain>
    </source>
</reference>
<dbReference type="PROSITE" id="PS51188">
    <property type="entry name" value="ZF_CR"/>
    <property type="match status" value="1"/>
</dbReference>
<feature type="domain" description="CR-type" evidence="14">
    <location>
        <begin position="134"/>
        <end position="212"/>
    </location>
</feature>
<feature type="binding site" evidence="11">
    <location>
        <position position="186"/>
    </location>
    <ligand>
        <name>Zn(2+)</name>
        <dbReference type="ChEBI" id="CHEBI:29105"/>
        <label>2</label>
    </ligand>
</feature>
<comment type="domain">
    <text evidence="11">The J domain is necessary and sufficient to stimulate DnaK ATPase activity. Zinc center 1 plays an important role in the autonomous, DnaK-independent chaperone activity of DnaJ. Zinc center 2 is essential for interaction with DnaK and for DnaJ activity.</text>
</comment>
<feature type="repeat" description="CXXCXGXG motif" evidence="11">
    <location>
        <begin position="186"/>
        <end position="193"/>
    </location>
</feature>
<dbReference type="Proteomes" id="UP000000483">
    <property type="component" value="Chromosome"/>
</dbReference>
<dbReference type="Gene3D" id="1.10.287.110">
    <property type="entry name" value="DnaJ domain"/>
    <property type="match status" value="1"/>
</dbReference>
<comment type="subcellular location">
    <subcellularLocation>
        <location evidence="11">Cytoplasm</location>
    </subcellularLocation>
</comment>
<dbReference type="InterPro" id="IPR001623">
    <property type="entry name" value="DnaJ_domain"/>
</dbReference>
<keyword evidence="5 11" id="KW-0862">Zinc</keyword>
<dbReference type="Gene3D" id="2.60.260.20">
    <property type="entry name" value="Urease metallochaperone UreE, N-terminal domain"/>
    <property type="match status" value="2"/>
</dbReference>
<dbReference type="GO" id="GO:0051082">
    <property type="term" value="F:unfolded protein binding"/>
    <property type="evidence" value="ECO:0007669"/>
    <property type="project" value="UniProtKB-UniRule"/>
</dbReference>
<dbReference type="RefSeq" id="WP_013707288.1">
    <property type="nucleotide sequence ID" value="NC_015388.1"/>
</dbReference>
<dbReference type="CDD" id="cd10719">
    <property type="entry name" value="DnaJ_zf"/>
    <property type="match status" value="1"/>
</dbReference>
<dbReference type="GO" id="GO:0009408">
    <property type="term" value="P:response to heat"/>
    <property type="evidence" value="ECO:0007669"/>
    <property type="project" value="InterPro"/>
</dbReference>
<keyword evidence="3 11" id="KW-0677">Repeat</keyword>
<feature type="repeat" description="CXXCXGXG motif" evidence="11">
    <location>
        <begin position="200"/>
        <end position="207"/>
    </location>
</feature>
<sequence length="379" mass="41702">MPSYNKDYYQILGVSRDATEAEIKKSYRQLALKYHPDRNPGDKAAEEKFKEASEAYEVLHDPAKRRLYDQYGHEGLRDSGFTGFRDFGDIFGAFGDIFEDLFGFGGPRRGRSQVQPGSDRRYDLEVDFVEAALGTEVTVEIPRNINCTTCQGSGVRPGSRKIICPVCGGRGQITQTHGFLRISTTCSRCQGQGEVIAEPCPTCQGRGRVVGKKKLSVKIPPGVDNGIHLVMTGEGDEGILGGPPGDLYIVIHVRPHKLFRRDGDDLVFSLPISFSQAALGDVVSIPTLNGNKDLTIPPGTQPGEVIRLKGEGVPHLKGFGRGDLRAEIKVTVPRRLNERQKDLLKKFAAEETPHKKLKQPPPAKGWLEKIQDFVGSLIP</sequence>
<keyword evidence="6 11" id="KW-0346">Stress response</keyword>
<evidence type="ECO:0000256" key="10">
    <source>
        <dbReference type="ARBA" id="ARBA00067609"/>
    </source>
</evidence>
<dbReference type="SUPFAM" id="SSF46565">
    <property type="entry name" value="Chaperone J-domain"/>
    <property type="match status" value="1"/>
</dbReference>
<dbReference type="PROSITE" id="PS50076">
    <property type="entry name" value="DNAJ_2"/>
    <property type="match status" value="1"/>
</dbReference>
<comment type="cofactor">
    <cofactor evidence="11">
        <name>Zn(2+)</name>
        <dbReference type="ChEBI" id="CHEBI:29105"/>
    </cofactor>
    <text evidence="11">Binds 2 Zn(2+) ions per monomer.</text>
</comment>
<feature type="binding site" evidence="11">
    <location>
        <position position="203"/>
    </location>
    <ligand>
        <name>Zn(2+)</name>
        <dbReference type="ChEBI" id="CHEBI:29105"/>
        <label>1</label>
    </ligand>
</feature>
<dbReference type="eggNOG" id="COG0484">
    <property type="taxonomic scope" value="Bacteria"/>
</dbReference>
<dbReference type="Pfam" id="PF00226">
    <property type="entry name" value="DnaJ"/>
    <property type="match status" value="1"/>
</dbReference>
<comment type="similarity">
    <text evidence="9 11">Belongs to the DnaJ family.</text>
</comment>
<dbReference type="NCBIfam" id="NF008035">
    <property type="entry name" value="PRK10767.1"/>
    <property type="match status" value="1"/>
</dbReference>
<dbReference type="InterPro" id="IPR036869">
    <property type="entry name" value="J_dom_sf"/>
</dbReference>
<dbReference type="SMART" id="SM00271">
    <property type="entry name" value="DnaJ"/>
    <property type="match status" value="1"/>
</dbReference>
<feature type="binding site" evidence="11">
    <location>
        <position position="164"/>
    </location>
    <ligand>
        <name>Zn(2+)</name>
        <dbReference type="ChEBI" id="CHEBI:29105"/>
        <label>2</label>
    </ligand>
</feature>
<accession>F2NFR0</accession>
<dbReference type="EMBL" id="CP002629">
    <property type="protein sequence ID" value="AEB10179.1"/>
    <property type="molecule type" value="Genomic_DNA"/>
</dbReference>
<evidence type="ECO:0000259" key="13">
    <source>
        <dbReference type="PROSITE" id="PS50076"/>
    </source>
</evidence>
<dbReference type="FunFam" id="2.10.230.10:FF:000002">
    <property type="entry name" value="Molecular chaperone DnaJ"/>
    <property type="match status" value="1"/>
</dbReference>
<dbReference type="GO" id="GO:0006260">
    <property type="term" value="P:DNA replication"/>
    <property type="evidence" value="ECO:0007669"/>
    <property type="project" value="UniProtKB-KW"/>
</dbReference>
<feature type="repeat" description="CXXCXGXG motif" evidence="11">
    <location>
        <begin position="164"/>
        <end position="171"/>
    </location>
</feature>
<organism evidence="15 16">
    <name type="scientific">Desulfobacca acetoxidans (strain ATCC 700848 / DSM 11109 / ASRB2)</name>
    <dbReference type="NCBI Taxonomy" id="880072"/>
    <lineage>
        <taxon>Bacteria</taxon>
        <taxon>Pseudomonadati</taxon>
        <taxon>Thermodesulfobacteriota</taxon>
        <taxon>Desulfobaccia</taxon>
        <taxon>Desulfobaccales</taxon>
        <taxon>Desulfobaccaceae</taxon>
        <taxon>Desulfobacca</taxon>
    </lineage>
</organism>
<dbReference type="KEGG" id="dao:Desac_2357"/>
<dbReference type="GO" id="GO:0005737">
    <property type="term" value="C:cytoplasm"/>
    <property type="evidence" value="ECO:0007669"/>
    <property type="project" value="UniProtKB-SubCell"/>
</dbReference>
<dbReference type="InterPro" id="IPR001305">
    <property type="entry name" value="HSP_DnaJ_Cys-rich_dom"/>
</dbReference>
<dbReference type="GO" id="GO:0031072">
    <property type="term" value="F:heat shock protein binding"/>
    <property type="evidence" value="ECO:0007669"/>
    <property type="project" value="InterPro"/>
</dbReference>
<dbReference type="InterPro" id="IPR012724">
    <property type="entry name" value="DnaJ"/>
</dbReference>
<dbReference type="InterPro" id="IPR018253">
    <property type="entry name" value="DnaJ_domain_CS"/>
</dbReference>
<dbReference type="Pfam" id="PF00684">
    <property type="entry name" value="DnaJ_CXXCXGXG"/>
    <property type="match status" value="1"/>
</dbReference>
<evidence type="ECO:0000256" key="3">
    <source>
        <dbReference type="ARBA" id="ARBA00022737"/>
    </source>
</evidence>
<dbReference type="FunFam" id="1.10.287.110:FF:000034">
    <property type="entry name" value="Chaperone protein DnaJ"/>
    <property type="match status" value="1"/>
</dbReference>
<keyword evidence="16" id="KW-1185">Reference proteome</keyword>
<dbReference type="InterPro" id="IPR036410">
    <property type="entry name" value="HSP_DnaJ_Cys-rich_dom_sf"/>
</dbReference>
<dbReference type="PANTHER" id="PTHR43096">
    <property type="entry name" value="DNAJ HOMOLOG 1, MITOCHONDRIAL-RELATED"/>
    <property type="match status" value="1"/>
</dbReference>
<evidence type="ECO:0000256" key="1">
    <source>
        <dbReference type="ARBA" id="ARBA00022705"/>
    </source>
</evidence>
<dbReference type="GO" id="GO:0008270">
    <property type="term" value="F:zinc ion binding"/>
    <property type="evidence" value="ECO:0007669"/>
    <property type="project" value="UniProtKB-UniRule"/>
</dbReference>
<keyword evidence="1 11" id="KW-0235">DNA replication</keyword>
<dbReference type="Gene3D" id="2.10.230.10">
    <property type="entry name" value="Heat shock protein DnaJ, cysteine-rich domain"/>
    <property type="match status" value="1"/>
</dbReference>
<dbReference type="HAMAP" id="MF_01152">
    <property type="entry name" value="DnaJ"/>
    <property type="match status" value="1"/>
</dbReference>
<dbReference type="NCBIfam" id="TIGR02349">
    <property type="entry name" value="DnaJ_bact"/>
    <property type="match status" value="1"/>
</dbReference>
<dbReference type="FunFam" id="2.60.260.20:FF:000005">
    <property type="entry name" value="Chaperone protein dnaJ 1, mitochondrial"/>
    <property type="match status" value="1"/>
</dbReference>
<dbReference type="GO" id="GO:0042026">
    <property type="term" value="P:protein refolding"/>
    <property type="evidence" value="ECO:0007669"/>
    <property type="project" value="TreeGrafter"/>
</dbReference>
<feature type="binding site" evidence="11">
    <location>
        <position position="189"/>
    </location>
    <ligand>
        <name>Zn(2+)</name>
        <dbReference type="ChEBI" id="CHEBI:29105"/>
        <label>2</label>
    </ligand>
</feature>
<feature type="binding site" evidence="11">
    <location>
        <position position="147"/>
    </location>
    <ligand>
        <name>Zn(2+)</name>
        <dbReference type="ChEBI" id="CHEBI:29105"/>
        <label>1</label>
    </ligand>
</feature>
<evidence type="ECO:0000256" key="4">
    <source>
        <dbReference type="ARBA" id="ARBA00022771"/>
    </source>
</evidence>